<evidence type="ECO:0000313" key="1">
    <source>
        <dbReference type="EMBL" id="MBB6061521.1"/>
    </source>
</evidence>
<keyword evidence="2" id="KW-1185">Reference proteome</keyword>
<comment type="caution">
    <text evidence="1">The sequence shown here is derived from an EMBL/GenBank/DDBJ whole genome shotgun (WGS) entry which is preliminary data.</text>
</comment>
<dbReference type="Proteomes" id="UP000532746">
    <property type="component" value="Unassembled WGS sequence"/>
</dbReference>
<evidence type="ECO:0000313" key="2">
    <source>
        <dbReference type="Proteomes" id="UP000532746"/>
    </source>
</evidence>
<accession>A0A7W9WEI7</accession>
<name>A0A7W9WEI7_9BACT</name>
<dbReference type="RefSeq" id="WP_183405601.1">
    <property type="nucleotide sequence ID" value="NZ_JACHGG010000017.1"/>
</dbReference>
<organism evidence="1 2">
    <name type="scientific">Hymenobacter luteus</name>
    <dbReference type="NCBI Taxonomy" id="1411122"/>
    <lineage>
        <taxon>Bacteria</taxon>
        <taxon>Pseudomonadati</taxon>
        <taxon>Bacteroidota</taxon>
        <taxon>Cytophagia</taxon>
        <taxon>Cytophagales</taxon>
        <taxon>Hymenobacteraceae</taxon>
        <taxon>Hymenobacter</taxon>
    </lineage>
</organism>
<proteinExistence type="predicted"/>
<dbReference type="AlphaFoldDB" id="A0A7W9WEI7"/>
<gene>
    <name evidence="1" type="ORF">HNQ93_004402</name>
</gene>
<sequence length="68" mass="7603">MALMLLKATFLATRFSPEGAPINLYYLGSFFAEVHLDARVTRLPSCRCFASSLPLDAYIRDIQLPPLV</sequence>
<reference evidence="1 2" key="1">
    <citation type="submission" date="2020-08" db="EMBL/GenBank/DDBJ databases">
        <title>Genomic Encyclopedia of Type Strains, Phase IV (KMG-IV): sequencing the most valuable type-strain genomes for metagenomic binning, comparative biology and taxonomic classification.</title>
        <authorList>
            <person name="Goeker M."/>
        </authorList>
    </citation>
    <scope>NUCLEOTIDE SEQUENCE [LARGE SCALE GENOMIC DNA]</scope>
    <source>
        <strain evidence="1 2">DSM 26718</strain>
    </source>
</reference>
<dbReference type="EMBL" id="JACHGG010000017">
    <property type="protein sequence ID" value="MBB6061521.1"/>
    <property type="molecule type" value="Genomic_DNA"/>
</dbReference>
<protein>
    <submittedName>
        <fullName evidence="1">Uncharacterized protein</fullName>
    </submittedName>
</protein>